<evidence type="ECO:0000256" key="2">
    <source>
        <dbReference type="PROSITE-ProRule" id="PRU00192"/>
    </source>
</evidence>
<dbReference type="InterPro" id="IPR036028">
    <property type="entry name" value="SH3-like_dom_sf"/>
</dbReference>
<dbReference type="OrthoDB" id="5340910at2759"/>
<keyword evidence="1 2" id="KW-0728">SH3 domain</keyword>
<dbReference type="Pfam" id="PF00018">
    <property type="entry name" value="SH3_1"/>
    <property type="match status" value="1"/>
</dbReference>
<keyword evidence="4" id="KW-0732">Signal</keyword>
<evidence type="ECO:0000256" key="1">
    <source>
        <dbReference type="ARBA" id="ARBA00022443"/>
    </source>
</evidence>
<dbReference type="SMART" id="SM00326">
    <property type="entry name" value="SH3"/>
    <property type="match status" value="1"/>
</dbReference>
<dbReference type="PROSITE" id="PS50002">
    <property type="entry name" value="SH3"/>
    <property type="match status" value="1"/>
</dbReference>
<reference evidence="6 7" key="1">
    <citation type="submission" date="2016-08" db="EMBL/GenBank/DDBJ databases">
        <title>Genomes of anaerobic fungi encode conserved fungal cellulosomes for biomass hydrolysis.</title>
        <authorList>
            <consortium name="DOE Joint Genome Institute"/>
            <person name="Haitjema C.H."/>
            <person name="Gilmore S.P."/>
            <person name="Henske J.K."/>
            <person name="Solomon K.V."/>
            <person name="De Groot R."/>
            <person name="Kuo A."/>
            <person name="Mondo S.J."/>
            <person name="Salamov A.A."/>
            <person name="Labutti K."/>
            <person name="Zhao Z."/>
            <person name="Chiniquy J."/>
            <person name="Barry K."/>
            <person name="Brewer H.M."/>
            <person name="Purvine S.O."/>
            <person name="Wright A.T."/>
            <person name="Boxma B."/>
            <person name="Van Alen T."/>
            <person name="Hackstein J.H."/>
            <person name="Baker S.E."/>
            <person name="Grigoriev I.V."/>
            <person name="O'Malley M.A."/>
        </authorList>
    </citation>
    <scope>NUCLEOTIDE SEQUENCE [LARGE SCALE GENOMIC DNA]</scope>
    <source>
        <strain evidence="7">finn</strain>
    </source>
</reference>
<keyword evidence="3" id="KW-0812">Transmembrane</keyword>
<organism evidence="6 7">
    <name type="scientific">Piromyces finnis</name>
    <dbReference type="NCBI Taxonomy" id="1754191"/>
    <lineage>
        <taxon>Eukaryota</taxon>
        <taxon>Fungi</taxon>
        <taxon>Fungi incertae sedis</taxon>
        <taxon>Chytridiomycota</taxon>
        <taxon>Chytridiomycota incertae sedis</taxon>
        <taxon>Neocallimastigomycetes</taxon>
        <taxon>Neocallimastigales</taxon>
        <taxon>Neocallimastigaceae</taxon>
        <taxon>Piromyces</taxon>
    </lineage>
</organism>
<keyword evidence="3" id="KW-1133">Transmembrane helix</keyword>
<evidence type="ECO:0000259" key="5">
    <source>
        <dbReference type="PROSITE" id="PS50002"/>
    </source>
</evidence>
<dbReference type="Proteomes" id="UP000193719">
    <property type="component" value="Unassembled WGS sequence"/>
</dbReference>
<sequence>MNSKSILFIFALFALFSLASTNVVAQEKRNVNDDNELLMEAVKMIEKLVNLKTESDSVSEQMKNTVTEQLNAADNSKNMEEVDMVEEGNNDDLEEVEVLTVTVYEDEEEDEFGGVDGNAVLNSLEGEEDIVEEDGNGEEGVDANMDVLPELNVNQGLNVVETEMNNDDDESVDVSIDYNVDENNLKVANDGVNNYYVVDVENYTDEEGTRDSYIVDFSNVDELEKDESNAGKIVGGLAGGAFTIALIAGFGYKYTQRNKRVLLPFHEDLEKGEFFDKNSTEHIIPVWAATVKKEESEEEKEEEEKLFEVVYNYEPELPDELKLTVGDKIKIKEIYEDGWAYGYNKTTQLFGTFPSTSLGENFNPESVPQYKPEEIAVEMNDNMVEELKKKIVESN</sequence>
<keyword evidence="3" id="KW-0472">Membrane</keyword>
<dbReference type="Gene3D" id="2.30.30.40">
    <property type="entry name" value="SH3 Domains"/>
    <property type="match status" value="1"/>
</dbReference>
<feature type="transmembrane region" description="Helical" evidence="3">
    <location>
        <begin position="233"/>
        <end position="252"/>
    </location>
</feature>
<name>A0A1Y1V8U9_9FUNG</name>
<comment type="caution">
    <text evidence="6">The sequence shown here is derived from an EMBL/GenBank/DDBJ whole genome shotgun (WGS) entry which is preliminary data.</text>
</comment>
<dbReference type="AlphaFoldDB" id="A0A1Y1V8U9"/>
<evidence type="ECO:0000256" key="3">
    <source>
        <dbReference type="SAM" id="Phobius"/>
    </source>
</evidence>
<feature type="domain" description="SH3" evidence="5">
    <location>
        <begin position="302"/>
        <end position="363"/>
    </location>
</feature>
<reference evidence="6 7" key="2">
    <citation type="submission" date="2016-08" db="EMBL/GenBank/DDBJ databases">
        <title>Pervasive Adenine N6-methylation of Active Genes in Fungi.</title>
        <authorList>
            <consortium name="DOE Joint Genome Institute"/>
            <person name="Mondo S.J."/>
            <person name="Dannebaum R.O."/>
            <person name="Kuo R.C."/>
            <person name="Labutti K."/>
            <person name="Haridas S."/>
            <person name="Kuo A."/>
            <person name="Salamov A."/>
            <person name="Ahrendt S.R."/>
            <person name="Lipzen A."/>
            <person name="Sullivan W."/>
            <person name="Andreopoulos W.B."/>
            <person name="Clum A."/>
            <person name="Lindquist E."/>
            <person name="Daum C."/>
            <person name="Ramamoorthy G.K."/>
            <person name="Gryganskyi A."/>
            <person name="Culley D."/>
            <person name="Magnuson J.K."/>
            <person name="James T.Y."/>
            <person name="O'Malley M.A."/>
            <person name="Stajich J.E."/>
            <person name="Spatafora J.W."/>
            <person name="Visel A."/>
            <person name="Grigoriev I.V."/>
        </authorList>
    </citation>
    <scope>NUCLEOTIDE SEQUENCE [LARGE SCALE GENOMIC DNA]</scope>
    <source>
        <strain evidence="7">finn</strain>
    </source>
</reference>
<feature type="signal peptide" evidence="4">
    <location>
        <begin position="1"/>
        <end position="21"/>
    </location>
</feature>
<gene>
    <name evidence="6" type="ORF">BCR36DRAFT_583647</name>
</gene>
<dbReference type="SUPFAM" id="SSF50044">
    <property type="entry name" value="SH3-domain"/>
    <property type="match status" value="1"/>
</dbReference>
<dbReference type="STRING" id="1754191.A0A1Y1V8U9"/>
<keyword evidence="7" id="KW-1185">Reference proteome</keyword>
<evidence type="ECO:0000313" key="6">
    <source>
        <dbReference type="EMBL" id="ORX50053.1"/>
    </source>
</evidence>
<protein>
    <recommendedName>
        <fullName evidence="5">SH3 domain-containing protein</fullName>
    </recommendedName>
</protein>
<accession>A0A1Y1V8U9</accession>
<evidence type="ECO:0000256" key="4">
    <source>
        <dbReference type="SAM" id="SignalP"/>
    </source>
</evidence>
<evidence type="ECO:0000313" key="7">
    <source>
        <dbReference type="Proteomes" id="UP000193719"/>
    </source>
</evidence>
<dbReference type="InterPro" id="IPR001452">
    <property type="entry name" value="SH3_domain"/>
</dbReference>
<dbReference type="EMBL" id="MCFH01000022">
    <property type="protein sequence ID" value="ORX50053.1"/>
    <property type="molecule type" value="Genomic_DNA"/>
</dbReference>
<feature type="chain" id="PRO_5012372552" description="SH3 domain-containing protein" evidence="4">
    <location>
        <begin position="22"/>
        <end position="395"/>
    </location>
</feature>
<proteinExistence type="predicted"/>